<keyword evidence="2" id="KW-1185">Reference proteome</keyword>
<dbReference type="RefSeq" id="WP_011316059.1">
    <property type="nucleotide sequence ID" value="NC_007406.1"/>
</dbReference>
<dbReference type="STRING" id="323098.Nwi_2877"/>
<dbReference type="GO" id="GO:0009432">
    <property type="term" value="P:SOS response"/>
    <property type="evidence" value="ECO:0007669"/>
    <property type="project" value="TreeGrafter"/>
</dbReference>
<organism evidence="1 2">
    <name type="scientific">Nitrobacter winogradskyi (strain ATCC 25391 / DSM 10237 / CIP 104748 / NCIMB 11846 / Nb-255)</name>
    <dbReference type="NCBI Taxonomy" id="323098"/>
    <lineage>
        <taxon>Bacteria</taxon>
        <taxon>Pseudomonadati</taxon>
        <taxon>Pseudomonadota</taxon>
        <taxon>Alphaproteobacteria</taxon>
        <taxon>Hyphomicrobiales</taxon>
        <taxon>Nitrobacteraceae</taxon>
        <taxon>Nitrobacter</taxon>
    </lineage>
</organism>
<protein>
    <recommendedName>
        <fullName evidence="3">RimK-like protein</fullName>
    </recommendedName>
</protein>
<dbReference type="eggNOG" id="COG0189">
    <property type="taxonomic scope" value="Bacteria"/>
</dbReference>
<dbReference type="Proteomes" id="UP000002531">
    <property type="component" value="Chromosome"/>
</dbReference>
<evidence type="ECO:0000313" key="2">
    <source>
        <dbReference type="Proteomes" id="UP000002531"/>
    </source>
</evidence>
<reference evidence="1 2" key="1">
    <citation type="journal article" date="2006" name="Appl. Environ. Microbiol.">
        <title>Genome sequence of the chemolithoautotrophic nitrite-oxidizing bacterium Nitrobacter winogradskyi Nb-255.</title>
        <authorList>
            <person name="Starkenburg S.R."/>
            <person name="Chain P.S."/>
            <person name="Sayavedra-Soto L.A."/>
            <person name="Hauser L."/>
            <person name="Land M.L."/>
            <person name="Larimer F.W."/>
            <person name="Malfatti S.A."/>
            <person name="Klotz M.G."/>
            <person name="Bottomley P.J."/>
            <person name="Arp D.J."/>
            <person name="Hickey W.J."/>
        </authorList>
    </citation>
    <scope>NUCLEOTIDE SEQUENCE [LARGE SCALE GENOMIC DNA]</scope>
    <source>
        <strain evidence="2">ATCC 25391 / DSM 10237 / CIP 104748 / NCIMB 11846 / Nb-255</strain>
    </source>
</reference>
<sequence length="319" mass="36031">MPGNVDVLILSSLADISTDRICYHLSTMGIGFLRLNREQLRDVGLQLDPARARLTCRYVDQVWQVGTNLRSVWWRQPTFLRNTPGTALTVEEQLDRSQWSAAMRGLMLFSEARWFNNPAATYRAESKPFQLREAYKLGFDVPETLVTNDRFADVPRIVGQKLAVKSIDTVLLADHDNQHFGYTIVTDWSDCADESFHAVPVACQALLSPKLDLRVTIIGEHVWCTTVEVEGGGIEGDWRLTPKTDLIYREHELPIEVQRRCLALIRHLGLGYGAIDLALSAGRYWFIEINPTGEWGWLDRDGRGISEAIAMELASEGSK</sequence>
<accession>Q3SNL4</accession>
<dbReference type="AlphaFoldDB" id="Q3SNL4"/>
<evidence type="ECO:0000313" key="1">
    <source>
        <dbReference type="EMBL" id="ABA06127.1"/>
    </source>
</evidence>
<proteinExistence type="predicted"/>
<dbReference type="KEGG" id="nwi:Nwi_2877"/>
<dbReference type="PANTHER" id="PTHR21621">
    <property type="entry name" value="RIBOSOMAL PROTEIN S6 MODIFICATION PROTEIN"/>
    <property type="match status" value="1"/>
</dbReference>
<dbReference type="Gene3D" id="3.30.470.20">
    <property type="entry name" value="ATP-grasp fold, B domain"/>
    <property type="match status" value="1"/>
</dbReference>
<name>Q3SNL4_NITWN</name>
<dbReference type="SUPFAM" id="SSF56059">
    <property type="entry name" value="Glutathione synthetase ATP-binding domain-like"/>
    <property type="match status" value="1"/>
</dbReference>
<evidence type="ECO:0008006" key="3">
    <source>
        <dbReference type="Google" id="ProtNLM"/>
    </source>
</evidence>
<dbReference type="EMBL" id="CP000115">
    <property type="protein sequence ID" value="ABA06127.1"/>
    <property type="molecule type" value="Genomic_DNA"/>
</dbReference>
<dbReference type="GO" id="GO:0018169">
    <property type="term" value="F:ribosomal S6-glutamic acid ligase activity"/>
    <property type="evidence" value="ECO:0007669"/>
    <property type="project" value="TreeGrafter"/>
</dbReference>
<dbReference type="HOGENOM" id="CLU_055286_0_1_5"/>
<dbReference type="GO" id="GO:0005737">
    <property type="term" value="C:cytoplasm"/>
    <property type="evidence" value="ECO:0007669"/>
    <property type="project" value="TreeGrafter"/>
</dbReference>
<dbReference type="PANTHER" id="PTHR21621:SF0">
    <property type="entry name" value="BETA-CITRYLGLUTAMATE SYNTHASE B-RELATED"/>
    <property type="match status" value="1"/>
</dbReference>
<gene>
    <name evidence="1" type="ordered locus">Nwi_2877</name>
</gene>